<dbReference type="GO" id="GO:0006289">
    <property type="term" value="P:nucleotide-excision repair"/>
    <property type="evidence" value="ECO:0007669"/>
    <property type="project" value="TreeGrafter"/>
</dbReference>
<name>A0A059KNT6_9BURK</name>
<evidence type="ECO:0000313" key="5">
    <source>
        <dbReference type="EMBL" id="KDB52894.1"/>
    </source>
</evidence>
<evidence type="ECO:0000313" key="6">
    <source>
        <dbReference type="Proteomes" id="UP000026714"/>
    </source>
</evidence>
<accession>A0A059KNT6</accession>
<organism evidence="5 6">
    <name type="scientific">Sphaerotilus natans subsp. natans DSM 6575</name>
    <dbReference type="NCBI Taxonomy" id="1286631"/>
    <lineage>
        <taxon>Bacteria</taxon>
        <taxon>Pseudomonadati</taxon>
        <taxon>Pseudomonadota</taxon>
        <taxon>Betaproteobacteria</taxon>
        <taxon>Burkholderiales</taxon>
        <taxon>Sphaerotilaceae</taxon>
        <taxon>Sphaerotilus</taxon>
    </lineage>
</organism>
<dbReference type="Pfam" id="PF00270">
    <property type="entry name" value="DEAD"/>
    <property type="match status" value="1"/>
</dbReference>
<keyword evidence="6" id="KW-1185">Reference proteome</keyword>
<feature type="domain" description="Helicase C-terminal" evidence="4">
    <location>
        <begin position="952"/>
        <end position="1098"/>
    </location>
</feature>
<dbReference type="Gene3D" id="3.40.50.300">
    <property type="entry name" value="P-loop containing nucleotide triphosphate hydrolases"/>
    <property type="match status" value="2"/>
</dbReference>
<dbReference type="InterPro" id="IPR018973">
    <property type="entry name" value="MZB"/>
</dbReference>
<dbReference type="PANTHER" id="PTHR47957">
    <property type="entry name" value="ATP-DEPENDENT HELICASE HRQ1"/>
    <property type="match status" value="1"/>
</dbReference>
<dbReference type="GO" id="GO:0036297">
    <property type="term" value="P:interstrand cross-link repair"/>
    <property type="evidence" value="ECO:0007669"/>
    <property type="project" value="TreeGrafter"/>
</dbReference>
<comment type="caution">
    <text evidence="5">The sequence shown here is derived from an EMBL/GenBank/DDBJ whole genome shotgun (WGS) entry which is preliminary data.</text>
</comment>
<gene>
    <name evidence="5" type="ORF">X805_14980</name>
</gene>
<protein>
    <recommendedName>
        <fullName evidence="7">DEAD/DEAH box helicase</fullName>
    </recommendedName>
</protein>
<evidence type="ECO:0008006" key="7">
    <source>
        <dbReference type="Google" id="ProtNLM"/>
    </source>
</evidence>
<dbReference type="PROSITE" id="PS51194">
    <property type="entry name" value="HELICASE_CTER"/>
    <property type="match status" value="1"/>
</dbReference>
<dbReference type="Pfam" id="PF09369">
    <property type="entry name" value="MZB"/>
    <property type="match status" value="1"/>
</dbReference>
<dbReference type="InterPro" id="IPR001650">
    <property type="entry name" value="Helicase_C-like"/>
</dbReference>
<evidence type="ECO:0000256" key="2">
    <source>
        <dbReference type="ARBA" id="ARBA00022840"/>
    </source>
</evidence>
<keyword evidence="2" id="KW-0067">ATP-binding</keyword>
<proteinExistence type="predicted"/>
<feature type="domain" description="Helicase ATP-binding" evidence="3">
    <location>
        <begin position="99"/>
        <end position="319"/>
    </location>
</feature>
<dbReference type="GO" id="GO:0043138">
    <property type="term" value="F:3'-5' DNA helicase activity"/>
    <property type="evidence" value="ECO:0007669"/>
    <property type="project" value="TreeGrafter"/>
</dbReference>
<dbReference type="SMART" id="SM00487">
    <property type="entry name" value="DEXDc"/>
    <property type="match status" value="1"/>
</dbReference>
<keyword evidence="1" id="KW-0547">Nucleotide-binding</keyword>
<dbReference type="RefSeq" id="WP_037480159.1">
    <property type="nucleotide sequence ID" value="NZ_AZRA01000038.1"/>
</dbReference>
<dbReference type="PATRIC" id="fig|1286631.3.peg.1478"/>
<dbReference type="GO" id="GO:0003676">
    <property type="term" value="F:nucleic acid binding"/>
    <property type="evidence" value="ECO:0007669"/>
    <property type="project" value="InterPro"/>
</dbReference>
<dbReference type="InterPro" id="IPR011545">
    <property type="entry name" value="DEAD/DEAH_box_helicase_dom"/>
</dbReference>
<dbReference type="PROSITE" id="PS51192">
    <property type="entry name" value="HELICASE_ATP_BIND_1"/>
    <property type="match status" value="1"/>
</dbReference>
<sequence length="1980" mass="220461">MSDTNPISFSQDLKKVLARYIATTLPISRRYSKLGREFRLLLEQEQLVQGPYVEALPDFEKGKPLAGLLKKAGGFLHDGLGLLPTANRPLHLHQEQALRHAIIDQDSFLTATGTGSGKTETFLYPIAHDLLSDPDPKRPGVRALLVYPMNALANDQLYYRVAPLFARYLKDYGITFGRYTGQVKSTAKRDEEEARIWNNPKLMEALGNPSTIPKNWLLTRDEMLADPPKVLITNYAMLEHMLLLPRNAGLFATNSLRFIVLDEIHTYHGAQATEVAFLLRKLKTRLGADKGIRVFGTSASLSESETADEELKKFATDLLGEPVNRVIRGKRIPHAALAHPVDTDFSMGPRQWVMLGEVLREFLQLDRNEQTVDCWNRYVQFQDDLPTALVAKGNPDGPAGEALVETFARSVQVRRVAEALGGGRVVGYAHLAQQVFDTYDLEPQEAQNALSVVIQCGMVARRGQGDFPLLPGRYHLAVNSIEGVVVRPDTSDEGWAKAKVGRSFKDDAGHYYPLLTCRKCGQPFLEGWKDKLHVHPHRPDTGENGAERVVFWLGAPFTGTEDEEDESRDGQVPVSAHERIFVQLKTGAIVAADDAVPLYPVHTEQDDVERARYVKRCPACGGRSTGADAEVVTRMHPGNEALGAVVAQRVLEALPPGVIDHSDPRPSFGRNLLTFSDNRQDAAFFAPYFERTSANVALRAAVRAVLADSTAPMGMPQLAERVFENWRRNGGQPHNEAGKQEDKQVVSRLLLGALGYEFCTPGGRRNSLESLGVAFVTYDEARLKALYQQVKNFWPKQLPSDPAALESLCHILLETVRRERALESLSGLAMNDQAVWGDYNQHRTFDIETGDTGVRFKWLPSQQVNRHNRRSWYLVEQLDLSKSEAADFLRNFWGAMTKPPATILKKFPPGFGMDGELIRVRSGLNVPLYQCKSCGLLQRHVVADKCTAFGCRGDVLMLDVEERSRLHRENHYLASYEETNHLTLRAREHTASLSTELREEIERKFAERRINLLSCTTTMEMGVDLGDLEAVVNLNVPPGIANYQQRTGRAGRRAQAAPFCVTVARNTNYDQIVFRELKDYLVSSPTTPFINLGNAELFLRHQISVVLSIFLRYALSKADVNAPSLKHLFGDVLHDKAKEDFYDKLNSWVEGDSGTKAFAEAESLGDKLPPDLRSIVCRGAYLRSAIVGRLKEFAEDVSERCKSYVAKKTAAAESDDLKNALYWKEQLKQYMDQFLVNELSRRGLIPTYSFPVHSLTLEVQDGSTFNRYQNQADVSLNRDASLGISEYAPGAEVVANGRIWESSGLASYPKAFMPTRWYAACPECFHVDVADSHQDLPDGCSNCGYAEPSRRKRMFLEPKGFVTSMADSKGKDPGTARRRVKPADEARLIATPRPENFQETELPFLNTALLLARGSEDNELRGSLFVTNRGAYGEGYYRCLFCNYCQPASKPKKTKEGAKKGAAAAGAATRRFVHKDPSTGSTCKSDVMPKMGVDFAHLFNTDVRLLRLLAPLPEAPEDDADERRFQEHVARTVAEACRLAASDMLHLYPGELRSTYRLYANAGCIAEIVLYDGVPGGAGYSARLGSPQFSFRELMGGALRRLECPQDCESACRACLCDYGNQRHWDSFRRKEAMAWLKALLDGRSTVEGPGNYVPWPKPSLSGLAERLATSSSISIIATSLCGASGYREAELNQLLTWLQSGKEVRLYVANKLVQHPADYQTLMLYRHLYPWMQAGKLRVHALQELEGRIAGQLPRVFASLEDGAMLLRQAFPVPALLDGIVSAPAELGAMDAGTRVLVETAASAAALYSPEHFAEGQKMGIWEFAVGAPRQLAEVFAAIKGQHVKSLVIRDPYCGTERNRQRLKQLLAFLKSHVAEIERADVYCSEVKERQRDGTDYVANRLEVAYQVERVLDEAGLAKGEAFVKELGRNRTFHDRELTFDAVDDSGCGTVHRYFLTGGIDYLLDQGSDTRVFHAVASK</sequence>
<dbReference type="SMART" id="SM00490">
    <property type="entry name" value="HELICc"/>
    <property type="match status" value="1"/>
</dbReference>
<dbReference type="InterPro" id="IPR027417">
    <property type="entry name" value="P-loop_NTPase"/>
</dbReference>
<dbReference type="InterPro" id="IPR014001">
    <property type="entry name" value="Helicase_ATP-bd"/>
</dbReference>
<dbReference type="Pfam" id="PF00271">
    <property type="entry name" value="Helicase_C"/>
    <property type="match status" value="1"/>
</dbReference>
<dbReference type="PANTHER" id="PTHR47957:SF3">
    <property type="entry name" value="ATP-DEPENDENT HELICASE HRQ1"/>
    <property type="match status" value="1"/>
</dbReference>
<dbReference type="PROSITE" id="PS00028">
    <property type="entry name" value="ZINC_FINGER_C2H2_1"/>
    <property type="match status" value="1"/>
</dbReference>
<dbReference type="eggNOG" id="COG1201">
    <property type="taxonomic scope" value="Bacteria"/>
</dbReference>
<evidence type="ECO:0000256" key="1">
    <source>
        <dbReference type="ARBA" id="ARBA00022741"/>
    </source>
</evidence>
<evidence type="ECO:0000259" key="3">
    <source>
        <dbReference type="PROSITE" id="PS51192"/>
    </source>
</evidence>
<dbReference type="GO" id="GO:0005524">
    <property type="term" value="F:ATP binding"/>
    <property type="evidence" value="ECO:0007669"/>
    <property type="project" value="UniProtKB-KW"/>
</dbReference>
<evidence type="ECO:0000259" key="4">
    <source>
        <dbReference type="PROSITE" id="PS51194"/>
    </source>
</evidence>
<dbReference type="eggNOG" id="COG1205">
    <property type="taxonomic scope" value="Bacteria"/>
</dbReference>
<dbReference type="EMBL" id="AZRA01000038">
    <property type="protein sequence ID" value="KDB52894.1"/>
    <property type="molecule type" value="Genomic_DNA"/>
</dbReference>
<dbReference type="InterPro" id="IPR013087">
    <property type="entry name" value="Znf_C2H2_type"/>
</dbReference>
<dbReference type="Proteomes" id="UP000026714">
    <property type="component" value="Unassembled WGS sequence"/>
</dbReference>
<dbReference type="SUPFAM" id="SSF52540">
    <property type="entry name" value="P-loop containing nucleoside triphosphate hydrolases"/>
    <property type="match status" value="2"/>
</dbReference>
<reference evidence="5 6" key="1">
    <citation type="journal article" date="2014" name="FEMS Microbiol. Ecol.">
        <title>Sphaerotilus natans encrusted with nanoball-shaped Fe(III) oxide minerals formed by nitrate-reducing mixotrophic Fe(II) oxidation.</title>
        <authorList>
            <person name="Park S."/>
            <person name="Kim D.H."/>
            <person name="Lee J.H."/>
            <person name="Hur H.G."/>
        </authorList>
    </citation>
    <scope>NUCLEOTIDE SEQUENCE [LARGE SCALE GENOMIC DNA]</scope>
    <source>
        <strain evidence="5 6">DSM 6575</strain>
    </source>
</reference>